<dbReference type="PANTHER" id="PTHR12110">
    <property type="entry name" value="HYDROXYPYRUVATE ISOMERASE"/>
    <property type="match status" value="1"/>
</dbReference>
<keyword evidence="3" id="KW-1185">Reference proteome</keyword>
<reference evidence="2 3" key="1">
    <citation type="submission" date="2024-09" db="EMBL/GenBank/DDBJ databases">
        <authorList>
            <person name="Sun Q."/>
            <person name="Mori K."/>
        </authorList>
    </citation>
    <scope>NUCLEOTIDE SEQUENCE [LARGE SCALE GENOMIC DNA]</scope>
    <source>
        <strain evidence="2 3">TBRC 1851</strain>
    </source>
</reference>
<sequence>MADPATCEPCRMTYGNRICVSGMAAVSWPLPEELEMYRRTGTDLVGLTVPKLAACGWPAAYDVIGRSGVDVEYLVHPFTADPDDGDGWTEQVHSLMAAVDAAERIGARTVYLTVGPSGDLSWEEAADRFTRRMAPAVEHAGEAGIALALENTMSVRCDLSFIHTVRDAAELARRLDVGLCVDLYCCWQEGGLRSTLRAEVDRIRLLQVSDFKVGTLSFPNRWVPGDADLPMARLLDDTLADGYRGTVDVELAGPAIDAEGAESALTRGVAWTATRLGRTG</sequence>
<dbReference type="InterPro" id="IPR013022">
    <property type="entry name" value="Xyl_isomerase-like_TIM-brl"/>
</dbReference>
<evidence type="ECO:0000313" key="2">
    <source>
        <dbReference type="EMBL" id="MFC0863197.1"/>
    </source>
</evidence>
<dbReference type="PANTHER" id="PTHR12110:SF52">
    <property type="entry name" value="XYLOSE ISOMERASE"/>
    <property type="match status" value="1"/>
</dbReference>
<dbReference type="EMBL" id="JBHMQT010000025">
    <property type="protein sequence ID" value="MFC0863197.1"/>
    <property type="molecule type" value="Genomic_DNA"/>
</dbReference>
<keyword evidence="2" id="KW-0413">Isomerase</keyword>
<dbReference type="InterPro" id="IPR036237">
    <property type="entry name" value="Xyl_isomerase-like_sf"/>
</dbReference>
<accession>A0ABV6U5C1</accession>
<proteinExistence type="predicted"/>
<dbReference type="SUPFAM" id="SSF51658">
    <property type="entry name" value="Xylose isomerase-like"/>
    <property type="match status" value="1"/>
</dbReference>
<dbReference type="RefSeq" id="WP_394301360.1">
    <property type="nucleotide sequence ID" value="NZ_JBHMQT010000025.1"/>
</dbReference>
<evidence type="ECO:0000313" key="3">
    <source>
        <dbReference type="Proteomes" id="UP001589870"/>
    </source>
</evidence>
<dbReference type="Proteomes" id="UP001589870">
    <property type="component" value="Unassembled WGS sequence"/>
</dbReference>
<evidence type="ECO:0000259" key="1">
    <source>
        <dbReference type="Pfam" id="PF01261"/>
    </source>
</evidence>
<dbReference type="InterPro" id="IPR050312">
    <property type="entry name" value="IolE/XylAMocC-like"/>
</dbReference>
<protein>
    <submittedName>
        <fullName evidence="2">Sugar phosphate isomerase/epimerase family protein</fullName>
    </submittedName>
</protein>
<feature type="domain" description="Xylose isomerase-like TIM barrel" evidence="1">
    <location>
        <begin position="81"/>
        <end position="262"/>
    </location>
</feature>
<dbReference type="Pfam" id="PF01261">
    <property type="entry name" value="AP_endonuc_2"/>
    <property type="match status" value="1"/>
</dbReference>
<comment type="caution">
    <text evidence="2">The sequence shown here is derived from an EMBL/GenBank/DDBJ whole genome shotgun (WGS) entry which is preliminary data.</text>
</comment>
<name>A0ABV6U5C1_9ACTN</name>
<organism evidence="2 3">
    <name type="scientific">Sphaerimonospora cavernae</name>
    <dbReference type="NCBI Taxonomy" id="1740611"/>
    <lineage>
        <taxon>Bacteria</taxon>
        <taxon>Bacillati</taxon>
        <taxon>Actinomycetota</taxon>
        <taxon>Actinomycetes</taxon>
        <taxon>Streptosporangiales</taxon>
        <taxon>Streptosporangiaceae</taxon>
        <taxon>Sphaerimonospora</taxon>
    </lineage>
</organism>
<gene>
    <name evidence="2" type="ORF">ACFHYQ_12920</name>
</gene>
<dbReference type="Gene3D" id="3.20.20.150">
    <property type="entry name" value="Divalent-metal-dependent TIM barrel enzymes"/>
    <property type="match status" value="1"/>
</dbReference>
<dbReference type="GO" id="GO:0016853">
    <property type="term" value="F:isomerase activity"/>
    <property type="evidence" value="ECO:0007669"/>
    <property type="project" value="UniProtKB-KW"/>
</dbReference>